<sequence length="1937" mass="214610">MKRRILAVLLAAATVLTSVPAYAAEPVEAMGENCVMQLEFEGNVADSIASERQTVVKKWSGDESINAQEGTDYQFVEGIIGEKALQLNGGSYLSLGAEADLNPSNLTFSCWINPQEKMTGEQILVWNKQLWNQDGWYLSSLNDEEPLVLSIGTRVYEVHMSGTRDEFFPAGVWTHIAVTFDNETKKVTMYRNGESQFVSTGTTADQIVDNGAEKAIGYNGSEYKGSYLKARLDQVILLDTAANADQIAKLYEEGKKEMTDAEIVVADKSILNPFSGLNTSAITADISLPEKGANGSTITWESTDKDVISETGKVVRQAEDTEVTLTAVIKSGDVEDTKSFTVTVKKKPQLTEEEQLWVSYDMTVKDGKLVDSQGRGDAALVGLSAADVTTAENGEKQLNFTDNANHSKYVKLPQEIIEQGDESFTIDMKFNTSQKAFAWIFNLGTKGTADYVFLNPIRAWGPTVLSVKSSVVSGDEHNVDVGDVIEAGADTVATMVFNDNQTAQLYINGKLIGSVNHGCNITDILENGVTDPADAIGYLGLSLYGADPGYEGTISRFDVYNYAMTEKEVALLYVDKYLQMADEERVAADVAELKKNLKEGELTASELELPDMGMNGSKIVWESSKKDVIAEDGAVTRPAIGKPDEAVTLTATVSRGEVSQKVTFDFNVLAVTEMQGMEDFELGTVDVTNSYYAQISQKDIDFLKTFDADRLLSRFRETAGLDTKGVGPYTGWENSYIGGHTLGHYMTACAQAYLTADNAGDKAWMKTQLDTIISGLKACQDAVGTGFIFGAQIEDKNNIEKQFDIMEGTASGGNWVPWYTMHKILAGLVDVYKYTDNDEALAVASNLGDWIYNRVSKWDDSMKRRVLGIEYGGMNDCLYELYKYSGKAEHAKAAAQFDETWLFESVLSGNANVLNGKHANTQIPKFVGALNRYRTLNGQMLDGEEVDAEIYLEYVEAFWDMVVNKHTYITGGNSEWEHFGADNILDAERTQCNCETCNTYNMLKMTRELYKITGDKKYADYYENTFINAIISSINPETGMTTYFQPMATGYFKVYGNTDVNKNQFWCCTGSGMENFTKLGDSIYYKKGKNLYVTQYLSSEAEWKEQNIKLTQTTSIPDKDTSKFTVHVLGGKSADMNLYLRIPDWIAGEPTVTVNGKKEEVVVSGGYVCLDREWADGDTVEIQLPMEVRAYGLPDDETVFGFKYGPVVLSAELGTEEMDKFSGCGASVMLPGSKIVNGSQAMPKDGKRAVLGTETLSIEETTAEDFIENINEYLVRVDDGDELRFELNGTDQKLVFSAHYRQHTQRYGIYWYFTGNDLDPAEAEARILAQKEEGRTNQVKIDVTKAGYGQYEFDDLHQLWENGSQGTSSDNELNGMTSRYAVADKDFSYRMAVNKEKDNYIVAKLAKIDNGKTLKITIEGQIIYEEVLNYSGDDAIYEVKIPIPDEIVQKAQTVSVTEGDGNQKDYDVLRIYFSGKAGENSARLVEEVYIATGYSNHAEIESMQSDVGTTDFDAATKTYTVTVPEETEKAAITTKIADTYGLLYIDGKLVNDSIAQKFDVKDEASVMTFRVYGEDHETYADYTVKVVRQKKTEEPEAEIVSLAVTAPEKTEYKKGENLDFTGMKVTANYSDGSVKDIAVTDCEVSGYDKTKTGEQTVTVTYEGKTATFKVTVKEAEKPDTTDKTALEAAVKAAIADTEKAKYTEESWAAYEEALNQAKEVLADADATQKEIDDAAAALDKAAEALESKGLPYVDVVKDDWFYNAAYYNYFAGTMTGTDPTHFSPYATLVRAQFATILYRLNGEPKVEYETKFPDVPDGQFYSKAVIWAAEAEVVTGYTDSGYFGTNDPITREQMVTMMYRYAKHMEYESEEPTDISAFTDADKVTKFAEEAMKWAVANGIIAGKENEDGSYRLDPQGDTSRAECAIIIQRFMEKFEK</sequence>
<accession>A0ABT2RNU0</accession>
<evidence type="ECO:0000256" key="2">
    <source>
        <dbReference type="SAM" id="Coils"/>
    </source>
</evidence>
<feature type="domain" description="SLH" evidence="4">
    <location>
        <begin position="1808"/>
        <end position="1872"/>
    </location>
</feature>
<feature type="domain" description="SLH" evidence="4">
    <location>
        <begin position="1748"/>
        <end position="1807"/>
    </location>
</feature>
<feature type="domain" description="SLH" evidence="4">
    <location>
        <begin position="1875"/>
        <end position="1937"/>
    </location>
</feature>
<dbReference type="SUPFAM" id="SSF49899">
    <property type="entry name" value="Concanavalin A-like lectins/glucanases"/>
    <property type="match status" value="2"/>
</dbReference>
<keyword evidence="5" id="KW-0378">Hydrolase</keyword>
<dbReference type="Pfam" id="PF07554">
    <property type="entry name" value="FIVAR"/>
    <property type="match status" value="1"/>
</dbReference>
<dbReference type="Gene3D" id="1.20.1270.90">
    <property type="entry name" value="AF1782-like"/>
    <property type="match status" value="1"/>
</dbReference>
<protein>
    <submittedName>
        <fullName evidence="5">Glycoside hydrolase family 127 protein</fullName>
    </submittedName>
</protein>
<dbReference type="Pfam" id="PF07944">
    <property type="entry name" value="Beta-AFase-like_GH127_cat"/>
    <property type="match status" value="1"/>
</dbReference>
<evidence type="ECO:0000313" key="6">
    <source>
        <dbReference type="Proteomes" id="UP001652431"/>
    </source>
</evidence>
<name>A0ABT2RNU0_9FIRM</name>
<dbReference type="InterPro" id="IPR025883">
    <property type="entry name" value="Cadherin-like_domain"/>
</dbReference>
<dbReference type="Gene3D" id="2.60.120.200">
    <property type="match status" value="2"/>
</dbReference>
<dbReference type="InterPro" id="IPR046780">
    <property type="entry name" value="aBig_2"/>
</dbReference>
<keyword evidence="6" id="KW-1185">Reference proteome</keyword>
<dbReference type="Pfam" id="PF12733">
    <property type="entry name" value="Cadherin-like"/>
    <property type="match status" value="1"/>
</dbReference>
<dbReference type="Pfam" id="PF20578">
    <property type="entry name" value="aBig_2"/>
    <property type="match status" value="2"/>
</dbReference>
<dbReference type="PANTHER" id="PTHR31151">
    <property type="entry name" value="PROLINE-TRNA LIGASE (DUF1680)"/>
    <property type="match status" value="1"/>
</dbReference>
<dbReference type="PROSITE" id="PS51272">
    <property type="entry name" value="SLH"/>
    <property type="match status" value="3"/>
</dbReference>
<dbReference type="SUPFAM" id="SSF48208">
    <property type="entry name" value="Six-hairpin glycosidases"/>
    <property type="match status" value="1"/>
</dbReference>
<dbReference type="Pfam" id="PF13385">
    <property type="entry name" value="Laminin_G_3"/>
    <property type="match status" value="2"/>
</dbReference>
<dbReference type="InterPro" id="IPR001119">
    <property type="entry name" value="SLH_dom"/>
</dbReference>
<evidence type="ECO:0000259" key="4">
    <source>
        <dbReference type="PROSITE" id="PS51272"/>
    </source>
</evidence>
<dbReference type="Gene3D" id="2.60.40.3630">
    <property type="match status" value="1"/>
</dbReference>
<feature type="coiled-coil region" evidence="2">
    <location>
        <begin position="1710"/>
        <end position="1744"/>
    </location>
</feature>
<dbReference type="InterPro" id="IPR013320">
    <property type="entry name" value="ConA-like_dom_sf"/>
</dbReference>
<dbReference type="RefSeq" id="WP_262575468.1">
    <property type="nucleotide sequence ID" value="NZ_JAOQJU010000013.1"/>
</dbReference>
<dbReference type="GO" id="GO:0016787">
    <property type="term" value="F:hydrolase activity"/>
    <property type="evidence" value="ECO:0007669"/>
    <property type="project" value="UniProtKB-KW"/>
</dbReference>
<comment type="caution">
    <text evidence="5">The sequence shown here is derived from an EMBL/GenBank/DDBJ whole genome shotgun (WGS) entry which is preliminary data.</text>
</comment>
<dbReference type="Proteomes" id="UP001652431">
    <property type="component" value="Unassembled WGS sequence"/>
</dbReference>
<dbReference type="EMBL" id="JAOQJU010000013">
    <property type="protein sequence ID" value="MCU6687086.1"/>
    <property type="molecule type" value="Genomic_DNA"/>
</dbReference>
<feature type="signal peptide" evidence="3">
    <location>
        <begin position="1"/>
        <end position="23"/>
    </location>
</feature>
<dbReference type="InterPro" id="IPR012878">
    <property type="entry name" value="Beta-AFase-like_GH127_cat"/>
</dbReference>
<evidence type="ECO:0000256" key="3">
    <source>
        <dbReference type="SAM" id="SignalP"/>
    </source>
</evidence>
<dbReference type="PANTHER" id="PTHR31151:SF0">
    <property type="entry name" value="PROLINE-TRNA LIGASE (DUF1680)"/>
    <property type="match status" value="1"/>
</dbReference>
<keyword evidence="2" id="KW-0175">Coiled coil</keyword>
<evidence type="ECO:0000313" key="5">
    <source>
        <dbReference type="EMBL" id="MCU6687086.1"/>
    </source>
</evidence>
<proteinExistence type="predicted"/>
<keyword evidence="1" id="KW-0677">Repeat</keyword>
<dbReference type="Pfam" id="PF07523">
    <property type="entry name" value="Big_3"/>
    <property type="match status" value="1"/>
</dbReference>
<organism evidence="5 6">
    <name type="scientific">Dorea acetigenes</name>
    <dbReference type="NCBI Taxonomy" id="2981787"/>
    <lineage>
        <taxon>Bacteria</taxon>
        <taxon>Bacillati</taxon>
        <taxon>Bacillota</taxon>
        <taxon>Clostridia</taxon>
        <taxon>Lachnospirales</taxon>
        <taxon>Lachnospiraceae</taxon>
        <taxon>Dorea</taxon>
    </lineage>
</organism>
<feature type="chain" id="PRO_5046546866" evidence="3">
    <location>
        <begin position="24"/>
        <end position="1937"/>
    </location>
</feature>
<gene>
    <name evidence="5" type="ORF">OCV99_11130</name>
</gene>
<dbReference type="InterPro" id="IPR008928">
    <property type="entry name" value="6-hairpin_glycosidase_sf"/>
</dbReference>
<evidence type="ECO:0000256" key="1">
    <source>
        <dbReference type="ARBA" id="ARBA00022737"/>
    </source>
</evidence>
<dbReference type="InterPro" id="IPR049046">
    <property type="entry name" value="Beta-AFase-like_GH127_middle"/>
</dbReference>
<reference evidence="5 6" key="1">
    <citation type="journal article" date="2021" name="ISME Commun">
        <title>Automated analysis of genomic sequences facilitates high-throughput and comprehensive description of bacteria.</title>
        <authorList>
            <person name="Hitch T.C.A."/>
        </authorList>
    </citation>
    <scope>NUCLEOTIDE SEQUENCE [LARGE SCALE GENOMIC DNA]</scope>
    <source>
        <strain evidence="5 6">Sanger_03</strain>
    </source>
</reference>
<dbReference type="Pfam" id="PF00395">
    <property type="entry name" value="SLH"/>
    <property type="match status" value="2"/>
</dbReference>
<dbReference type="InterPro" id="IPR022038">
    <property type="entry name" value="Ig-like_bact"/>
</dbReference>
<keyword evidence="3" id="KW-0732">Signal</keyword>
<dbReference type="Pfam" id="PF20736">
    <property type="entry name" value="Glyco_hydro127M"/>
    <property type="match status" value="1"/>
</dbReference>